<evidence type="ECO:0000313" key="1">
    <source>
        <dbReference type="EMBL" id="PNE39927.1"/>
    </source>
</evidence>
<organism evidence="1 2">
    <name type="scientific">Streptomyces noursei</name>
    <name type="common">Streptomyces albulus</name>
    <dbReference type="NCBI Taxonomy" id="1971"/>
    <lineage>
        <taxon>Bacteria</taxon>
        <taxon>Bacillati</taxon>
        <taxon>Actinomycetota</taxon>
        <taxon>Actinomycetes</taxon>
        <taxon>Kitasatosporales</taxon>
        <taxon>Streptomycetaceae</taxon>
        <taxon>Streptomyces</taxon>
    </lineage>
</organism>
<name>A0A2N8PFX7_STRNR</name>
<dbReference type="AlphaFoldDB" id="A0A2N8PFX7"/>
<sequence>MNDCAVLPVAADRMSGMTIKDVTRHAVAEERIEDALQRGVRRAIEHGLDGAHSGSPLRQGLREMGGDLFDLAAARSLEDPSLGTPMSRKVLLTAAECATQVAMKSHSGIYLSFIF</sequence>
<protein>
    <submittedName>
        <fullName evidence="1">Uncharacterized protein</fullName>
    </submittedName>
</protein>
<proteinExistence type="predicted"/>
<reference evidence="2" key="1">
    <citation type="submission" date="2015-09" db="EMBL/GenBank/DDBJ databases">
        <authorList>
            <person name="Graham D.E."/>
            <person name="Mahan K.M."/>
            <person name="Klingeman D.M."/>
            <person name="Fida T."/>
            <person name="Giannone R.J."/>
            <person name="Hettich R.L."/>
            <person name="Parry R.J."/>
            <person name="Spain J.C."/>
        </authorList>
    </citation>
    <scope>NUCLEOTIDE SEQUENCE [LARGE SCALE GENOMIC DNA]</scope>
    <source>
        <strain evidence="2">JCM 4701</strain>
    </source>
</reference>
<evidence type="ECO:0000313" key="2">
    <source>
        <dbReference type="Proteomes" id="UP000236047"/>
    </source>
</evidence>
<dbReference type="Proteomes" id="UP000236047">
    <property type="component" value="Unassembled WGS sequence"/>
</dbReference>
<comment type="caution">
    <text evidence="1">The sequence shown here is derived from an EMBL/GenBank/DDBJ whole genome shotgun (WGS) entry which is preliminary data.</text>
</comment>
<gene>
    <name evidence="1" type="ORF">AOB60_02270</name>
</gene>
<accession>A0A2N8PFX7</accession>
<keyword evidence="2" id="KW-1185">Reference proteome</keyword>
<dbReference type="EMBL" id="LJSN01000002">
    <property type="protein sequence ID" value="PNE39927.1"/>
    <property type="molecule type" value="Genomic_DNA"/>
</dbReference>